<dbReference type="Proteomes" id="UP000601435">
    <property type="component" value="Unassembled WGS sequence"/>
</dbReference>
<organism evidence="1 2">
    <name type="scientific">Symbiodinium necroappetens</name>
    <dbReference type="NCBI Taxonomy" id="1628268"/>
    <lineage>
        <taxon>Eukaryota</taxon>
        <taxon>Sar</taxon>
        <taxon>Alveolata</taxon>
        <taxon>Dinophyceae</taxon>
        <taxon>Suessiales</taxon>
        <taxon>Symbiodiniaceae</taxon>
        <taxon>Symbiodinium</taxon>
    </lineage>
</organism>
<proteinExistence type="predicted"/>
<reference evidence="1" key="1">
    <citation type="submission" date="2021-02" db="EMBL/GenBank/DDBJ databases">
        <authorList>
            <person name="Dougan E. K."/>
            <person name="Rhodes N."/>
            <person name="Thang M."/>
            <person name="Chan C."/>
        </authorList>
    </citation>
    <scope>NUCLEOTIDE SEQUENCE</scope>
</reference>
<evidence type="ECO:0000313" key="2">
    <source>
        <dbReference type="Proteomes" id="UP000601435"/>
    </source>
</evidence>
<dbReference type="EMBL" id="CAJNJA010022979">
    <property type="protein sequence ID" value="CAE7503414.1"/>
    <property type="molecule type" value="Genomic_DNA"/>
</dbReference>
<sequence length="211" mass="24332">MSRMGCESQCLYGPWKELESSNIYNVTSADWDNPYLRNLTVVNNPAKDDRRDFEIQMGDHGRLILCPMYHKDIAIGTESNYNLYADYSIPGRIVWHSPTTGRIRTWQSTLHIWNTTLVQLMGEVEGDVLRLCMRKLTGELISNVTMQRSTRWKEARKLMIPGLRPLLSKKLAFVSSPGEVLTPAHDEKTLSELLGCMKGEPELVEEWRRFQ</sequence>
<name>A0A812T323_9DINO</name>
<protein>
    <submittedName>
        <fullName evidence="1">Nipblb protein</fullName>
    </submittedName>
</protein>
<gene>
    <name evidence="1" type="primary">nipblb</name>
    <name evidence="1" type="ORF">SNEC2469_LOCUS14344</name>
</gene>
<dbReference type="AlphaFoldDB" id="A0A812T323"/>
<keyword evidence="2" id="KW-1185">Reference proteome</keyword>
<comment type="caution">
    <text evidence="1">The sequence shown here is derived from an EMBL/GenBank/DDBJ whole genome shotgun (WGS) entry which is preliminary data.</text>
</comment>
<dbReference type="OrthoDB" id="406244at2759"/>
<accession>A0A812T323</accession>
<evidence type="ECO:0000313" key="1">
    <source>
        <dbReference type="EMBL" id="CAE7503414.1"/>
    </source>
</evidence>